<organism evidence="1 2">
    <name type="scientific">Sediminicola luteus</name>
    <dbReference type="NCBI Taxonomy" id="319238"/>
    <lineage>
        <taxon>Bacteria</taxon>
        <taxon>Pseudomonadati</taxon>
        <taxon>Bacteroidota</taxon>
        <taxon>Flavobacteriia</taxon>
        <taxon>Flavobacteriales</taxon>
        <taxon>Flavobacteriaceae</taxon>
        <taxon>Sediminicola</taxon>
    </lineage>
</organism>
<dbReference type="Pfam" id="PF08713">
    <property type="entry name" value="DNA_alkylation"/>
    <property type="match status" value="1"/>
</dbReference>
<evidence type="ECO:0000313" key="2">
    <source>
        <dbReference type="Proteomes" id="UP000219559"/>
    </source>
</evidence>
<comment type="caution">
    <text evidence="1">The sequence shown here is derived from an EMBL/GenBank/DDBJ whole genome shotgun (WGS) entry which is preliminary data.</text>
</comment>
<dbReference type="InterPro" id="IPR021133">
    <property type="entry name" value="HEAT_type_2"/>
</dbReference>
<dbReference type="OrthoDB" id="9797162at2"/>
<name>A0A2A4G6N7_9FLAO</name>
<evidence type="ECO:0000313" key="1">
    <source>
        <dbReference type="EMBL" id="PCE64093.1"/>
    </source>
</evidence>
<dbReference type="Proteomes" id="UP000219559">
    <property type="component" value="Unassembled WGS sequence"/>
</dbReference>
<dbReference type="RefSeq" id="WP_097442838.1">
    <property type="nucleotide sequence ID" value="NZ_NBWU01000004.1"/>
</dbReference>
<dbReference type="InterPro" id="IPR016024">
    <property type="entry name" value="ARM-type_fold"/>
</dbReference>
<dbReference type="EMBL" id="NBWU01000004">
    <property type="protein sequence ID" value="PCE64093.1"/>
    <property type="molecule type" value="Genomic_DNA"/>
</dbReference>
<accession>A0A2A4G6N7</accession>
<dbReference type="InterPro" id="IPR014825">
    <property type="entry name" value="DNA_alkylation"/>
</dbReference>
<dbReference type="PROSITE" id="PS50077">
    <property type="entry name" value="HEAT_REPEAT"/>
    <property type="match status" value="1"/>
</dbReference>
<proteinExistence type="predicted"/>
<protein>
    <recommendedName>
        <fullName evidence="3">DNA alkylation repair protein</fullName>
    </recommendedName>
</protein>
<keyword evidence="2" id="KW-1185">Reference proteome</keyword>
<reference evidence="1 2" key="1">
    <citation type="submission" date="2017-04" db="EMBL/GenBank/DDBJ databases">
        <title>A new member of the family Flavobacteriaceae isolated from ascidians.</title>
        <authorList>
            <person name="Chen L."/>
        </authorList>
    </citation>
    <scope>NUCLEOTIDE SEQUENCE [LARGE SCALE GENOMIC DNA]</scope>
    <source>
        <strain evidence="1 2">HQA918</strain>
    </source>
</reference>
<dbReference type="SUPFAM" id="SSF48371">
    <property type="entry name" value="ARM repeat"/>
    <property type="match status" value="1"/>
</dbReference>
<dbReference type="AlphaFoldDB" id="A0A2A4G6N7"/>
<dbReference type="Gene3D" id="1.25.40.290">
    <property type="entry name" value="ARM repeat domains"/>
    <property type="match status" value="1"/>
</dbReference>
<evidence type="ECO:0008006" key="3">
    <source>
        <dbReference type="Google" id="ProtNLM"/>
    </source>
</evidence>
<sequence>MEPFKNLYNPTFVNRLAQYGQAVYPAFDPRAFTASIFTSDWEALELKQRMRRLSEALHEQFPKDFAESGPLLLVLVDHINSQGDKEGSIEYMFLPDFVEQYGRNQPELAFDIMEELTQFTSCEFAVRLYLIDRPEVGMKRMRKWSTHPNLHVRRLASEGCRPRLPWAMALPFLKKDPSPILPILERLKSDASEYVRRSVANNLNDISKDHPELALEIATQWKGLDNETDWVAKHGSRTLLKQGNPKAMALFGLGHPEGIEISGFTIHTPKIEIGDYLEFSLHLSNTTHKTRKLRLEYGLYYLKANGTHSRKVFKISEKEYAGQTTVNIQRRQSFKPITTRVFHKGHHKLSPIINGVEFEPILEFELL</sequence>
<gene>
    <name evidence="1" type="ORF">B7P33_12730</name>
</gene>